<accession>A0A151RUG7</accession>
<feature type="region of interest" description="Disordered" evidence="2">
    <location>
        <begin position="272"/>
        <end position="315"/>
    </location>
</feature>
<dbReference type="InterPro" id="IPR056648">
    <property type="entry name" value="DUF7746"/>
</dbReference>
<dbReference type="GO" id="GO:0003676">
    <property type="term" value="F:nucleic acid binding"/>
    <property type="evidence" value="ECO:0007669"/>
    <property type="project" value="InterPro"/>
</dbReference>
<dbReference type="PANTHER" id="PTHR33054:SF9">
    <property type="entry name" value="CCHC-TYPE DOMAIN-CONTAINING PROTEIN"/>
    <property type="match status" value="1"/>
</dbReference>
<dbReference type="Gene3D" id="3.30.70.270">
    <property type="match status" value="1"/>
</dbReference>
<dbReference type="EMBL" id="KQ483566">
    <property type="protein sequence ID" value="KYP46182.1"/>
    <property type="molecule type" value="Genomic_DNA"/>
</dbReference>
<proteinExistence type="predicted"/>
<dbReference type="GO" id="GO:0008270">
    <property type="term" value="F:zinc ion binding"/>
    <property type="evidence" value="ECO:0007669"/>
    <property type="project" value="UniProtKB-KW"/>
</dbReference>
<keyword evidence="1" id="KW-0863">Zinc-finger</keyword>
<dbReference type="InterPro" id="IPR043502">
    <property type="entry name" value="DNA/RNA_pol_sf"/>
</dbReference>
<dbReference type="PROSITE" id="PS50158">
    <property type="entry name" value="ZF_CCHC"/>
    <property type="match status" value="1"/>
</dbReference>
<keyword evidence="1" id="KW-0479">Metal-binding</keyword>
<evidence type="ECO:0000256" key="1">
    <source>
        <dbReference type="PROSITE-ProRule" id="PRU00047"/>
    </source>
</evidence>
<dbReference type="Pfam" id="PF22909">
    <property type="entry name" value="Caulimovir_coat_dom"/>
    <property type="match status" value="1"/>
</dbReference>
<dbReference type="Proteomes" id="UP000075243">
    <property type="component" value="Unassembled WGS sequence"/>
</dbReference>
<protein>
    <submittedName>
        <fullName evidence="4">Protein FAR-RED IMPAIRED RESPONSE 1</fullName>
    </submittedName>
</protein>
<organism evidence="4 5">
    <name type="scientific">Cajanus cajan</name>
    <name type="common">Pigeon pea</name>
    <name type="synonym">Cajanus indicus</name>
    <dbReference type="NCBI Taxonomy" id="3821"/>
    <lineage>
        <taxon>Eukaryota</taxon>
        <taxon>Viridiplantae</taxon>
        <taxon>Streptophyta</taxon>
        <taxon>Embryophyta</taxon>
        <taxon>Tracheophyta</taxon>
        <taxon>Spermatophyta</taxon>
        <taxon>Magnoliopsida</taxon>
        <taxon>eudicotyledons</taxon>
        <taxon>Gunneridae</taxon>
        <taxon>Pentapetalae</taxon>
        <taxon>rosids</taxon>
        <taxon>fabids</taxon>
        <taxon>Fabales</taxon>
        <taxon>Fabaceae</taxon>
        <taxon>Papilionoideae</taxon>
        <taxon>50 kb inversion clade</taxon>
        <taxon>NPAAA clade</taxon>
        <taxon>indigoferoid/millettioid clade</taxon>
        <taxon>Phaseoleae</taxon>
        <taxon>Cajanus</taxon>
    </lineage>
</organism>
<dbReference type="Gene3D" id="4.10.60.10">
    <property type="entry name" value="Zinc finger, CCHC-type"/>
    <property type="match status" value="1"/>
</dbReference>
<dbReference type="PANTHER" id="PTHR33054">
    <property type="entry name" value="CCHC-TYPE DOMAIN-CONTAINING PROTEIN"/>
    <property type="match status" value="1"/>
</dbReference>
<dbReference type="InterPro" id="IPR043128">
    <property type="entry name" value="Rev_trsase/Diguanyl_cyclase"/>
</dbReference>
<keyword evidence="5" id="KW-1185">Reference proteome</keyword>
<feature type="compositionally biased region" description="Basic residues" evidence="2">
    <location>
        <begin position="291"/>
        <end position="303"/>
    </location>
</feature>
<evidence type="ECO:0000313" key="5">
    <source>
        <dbReference type="Proteomes" id="UP000075243"/>
    </source>
</evidence>
<dbReference type="Pfam" id="PF24925">
    <property type="entry name" value="DUF7746"/>
    <property type="match status" value="1"/>
</dbReference>
<dbReference type="InterPro" id="IPR001878">
    <property type="entry name" value="Znf_CCHC"/>
</dbReference>
<dbReference type="Pfam" id="PF10551">
    <property type="entry name" value="MULE"/>
    <property type="match status" value="1"/>
</dbReference>
<dbReference type="SMART" id="SM00343">
    <property type="entry name" value="ZnF_C2HC"/>
    <property type="match status" value="1"/>
</dbReference>
<dbReference type="SUPFAM" id="SSF57756">
    <property type="entry name" value="Retrovirus zinc finger-like domains"/>
    <property type="match status" value="1"/>
</dbReference>
<evidence type="ECO:0000313" key="4">
    <source>
        <dbReference type="EMBL" id="KYP46182.1"/>
    </source>
</evidence>
<name>A0A151RUG7_CAJCA</name>
<dbReference type="Gene3D" id="3.10.10.10">
    <property type="entry name" value="HIV Type 1 Reverse Transcriptase, subunit A, domain 1"/>
    <property type="match status" value="1"/>
</dbReference>
<feature type="domain" description="CCHC-type" evidence="3">
    <location>
        <begin position="326"/>
        <end position="340"/>
    </location>
</feature>
<dbReference type="Pfam" id="PF00098">
    <property type="entry name" value="zf-CCHC"/>
    <property type="match status" value="1"/>
</dbReference>
<gene>
    <name evidence="4" type="ORF">KK1_032227</name>
</gene>
<dbReference type="Gramene" id="C.cajan_35217.t">
    <property type="protein sequence ID" value="C.cajan_35217.t"/>
    <property type="gene ID" value="C.cajan_35217"/>
</dbReference>
<dbReference type="InterPro" id="IPR036875">
    <property type="entry name" value="Znf_CCHC_sf"/>
</dbReference>
<dbReference type="AlphaFoldDB" id="A0A151RUG7"/>
<evidence type="ECO:0000256" key="2">
    <source>
        <dbReference type="SAM" id="MobiDB-lite"/>
    </source>
</evidence>
<reference evidence="4" key="1">
    <citation type="journal article" date="2012" name="Nat. Biotechnol.">
        <title>Draft genome sequence of pigeonpea (Cajanus cajan), an orphan legume crop of resource-poor farmers.</title>
        <authorList>
            <person name="Varshney R.K."/>
            <person name="Chen W."/>
            <person name="Li Y."/>
            <person name="Bharti A.K."/>
            <person name="Saxena R.K."/>
            <person name="Schlueter J.A."/>
            <person name="Donoghue M.T."/>
            <person name="Azam S."/>
            <person name="Fan G."/>
            <person name="Whaley A.M."/>
            <person name="Farmer A.D."/>
            <person name="Sheridan J."/>
            <person name="Iwata A."/>
            <person name="Tuteja R."/>
            <person name="Penmetsa R.V."/>
            <person name="Wu W."/>
            <person name="Upadhyaya H.D."/>
            <person name="Yang S.P."/>
            <person name="Shah T."/>
            <person name="Saxena K.B."/>
            <person name="Michael T."/>
            <person name="McCombie W.R."/>
            <person name="Yang B."/>
            <person name="Zhang G."/>
            <person name="Yang H."/>
            <person name="Wang J."/>
            <person name="Spillane C."/>
            <person name="Cook D.R."/>
            <person name="May G.D."/>
            <person name="Xu X."/>
            <person name="Jackson S.A."/>
        </authorList>
    </citation>
    <scope>NUCLEOTIDE SEQUENCE [LARGE SCALE GENOMIC DNA]</scope>
</reference>
<evidence type="ECO:0000259" key="3">
    <source>
        <dbReference type="PROSITE" id="PS50158"/>
    </source>
</evidence>
<sequence length="793" mass="91209">MTTSRTQWKALTKPYPSTALDLAIEDKDINNSSFNANNVYEWNIDGKSEYNIMHMSQHMTMVCTAYQTAHESSEEAITNIIVSGFTGQLKGWWDHYLTEAQKLGIFSAIKIDDNGEPIFNNGETILDAVNTLIFTIAQHFIGDPSLWKDRSVELLSNLKCKTLGDFKWYKDTFLTRVFTREDSQQPFWKENFLAGLPRSLGDKVRDKIRTLTPDNIIPYDHLCYGQLISFVQKTALEIFQNDKLQRQLAKEKTQNRKELGTFCEQFGLPGCSKQKTRKSVRHDQPSNTHYKQQRHFRNPKRRNQTSTREPKIETKLPQGKNKSIVCYNCKKPGHISKYCRLKRRISNLNLEPELEEQINSLLVETSEEDSLDDYSGEDIHNVQQDDEVSSSDNSDTPNINVLTKELNLLSKNLIRPSKSPWSCAAFYVNKQAELERETPRLVINYKPLNQTLRWIRYPIPNKKYLLNRLHSAKIFSKFDMKSDYWQIQIQEEEHFIPNLNNIIKPLHDRLKKNPPSWSNNHTTSVKHVKQLVKNLPCLSLPIPQAFKIVETYASDLVLASTKGRGKGSHLALTGPTQSMGSSTPALLYRIQYKVMNTCNSRVLLKTNDRETTLFVTDMTKANVAVPKLIFDFCRQSSRTQGFRTCHIMGFMLDQTGGHMGLNFNKKYLFNHIERSKRFKIKDGDVVAALSYLQGKADNDPLFFSRYMISSEGQLKHLFWADGTSKSDFQCFGDVLVFDSTYKKNKYNKPLVIFSGKNHHAQTIIFGCAIVSDESIEAYRWVMGVGILSKCNVK</sequence>
<dbReference type="SUPFAM" id="SSF56672">
    <property type="entry name" value="DNA/RNA polymerases"/>
    <property type="match status" value="1"/>
</dbReference>
<keyword evidence="1" id="KW-0862">Zinc</keyword>
<dbReference type="InterPro" id="IPR018289">
    <property type="entry name" value="MULE_transposase_dom"/>
</dbReference>